<dbReference type="Pfam" id="PF00153">
    <property type="entry name" value="Mito_carr"/>
    <property type="match status" value="1"/>
</dbReference>
<dbReference type="InterPro" id="IPR018108">
    <property type="entry name" value="MCP_transmembrane"/>
</dbReference>
<dbReference type="EMBL" id="JBCGBO010000005">
    <property type="protein sequence ID" value="KAK9198837.1"/>
    <property type="molecule type" value="Genomic_DNA"/>
</dbReference>
<keyword evidence="2" id="KW-0812">Transmembrane</keyword>
<name>A0AAP0M759_9ROSI</name>
<evidence type="ECO:0000256" key="1">
    <source>
        <dbReference type="ARBA" id="ARBA00004141"/>
    </source>
</evidence>
<protein>
    <submittedName>
        <fullName evidence="4">Uncharacterized protein</fullName>
    </submittedName>
</protein>
<dbReference type="Gene3D" id="1.50.40.10">
    <property type="entry name" value="Mitochondrial carrier domain"/>
    <property type="match status" value="1"/>
</dbReference>
<comment type="caution">
    <text evidence="4">The sequence shown here is derived from an EMBL/GenBank/DDBJ whole genome shotgun (WGS) entry which is preliminary data.</text>
</comment>
<gene>
    <name evidence="4" type="ORF">WN944_014023</name>
</gene>
<accession>A0AAP0M759</accession>
<dbReference type="PANTHER" id="PTHR46080">
    <property type="entry name" value="MITOCHONDRIAL SUBSTRATE CARRIER FAMILY PROTEIN J"/>
    <property type="match status" value="1"/>
</dbReference>
<dbReference type="AlphaFoldDB" id="A0AAP0M759"/>
<dbReference type="SUPFAM" id="SSF103506">
    <property type="entry name" value="Mitochondrial carrier"/>
    <property type="match status" value="1"/>
</dbReference>
<comment type="subcellular location">
    <subcellularLocation>
        <location evidence="1">Membrane</location>
        <topology evidence="1">Multi-pass membrane protein</topology>
    </subcellularLocation>
</comment>
<keyword evidence="3" id="KW-0472">Membrane</keyword>
<dbReference type="InterPro" id="IPR023395">
    <property type="entry name" value="MCP_dom_sf"/>
</dbReference>
<sequence>MASGVSTLIAMPLDTIKTGLQVLDGDKNGKQGSTVGQTMKNLVKEDRWMAYYEPPPRIQSVLVKQEWGKLLLI</sequence>
<evidence type="ECO:0000256" key="3">
    <source>
        <dbReference type="ARBA" id="ARBA00023136"/>
    </source>
</evidence>
<dbReference type="PANTHER" id="PTHR46080:SF8">
    <property type="entry name" value="SOLUTE CARRIER FAMILY 25 MEMBER 44-LIKE"/>
    <property type="match status" value="1"/>
</dbReference>
<evidence type="ECO:0000313" key="4">
    <source>
        <dbReference type="EMBL" id="KAK9198837.1"/>
    </source>
</evidence>
<reference evidence="4 5" key="1">
    <citation type="submission" date="2024-05" db="EMBL/GenBank/DDBJ databases">
        <title>Haplotype-resolved chromosome-level genome assembly of Huyou (Citrus changshanensis).</title>
        <authorList>
            <person name="Miao C."/>
            <person name="Chen W."/>
            <person name="Wu Y."/>
            <person name="Wang L."/>
            <person name="Zhao S."/>
            <person name="Grierson D."/>
            <person name="Xu C."/>
            <person name="Chen K."/>
        </authorList>
    </citation>
    <scope>NUCLEOTIDE SEQUENCE [LARGE SCALE GENOMIC DNA]</scope>
    <source>
        <strain evidence="4">01-14</strain>
        <tissue evidence="4">Leaf</tissue>
    </source>
</reference>
<dbReference type="GO" id="GO:0016020">
    <property type="term" value="C:membrane"/>
    <property type="evidence" value="ECO:0007669"/>
    <property type="project" value="UniProtKB-SubCell"/>
</dbReference>
<organism evidence="4 5">
    <name type="scientific">Citrus x changshan-huyou</name>
    <dbReference type="NCBI Taxonomy" id="2935761"/>
    <lineage>
        <taxon>Eukaryota</taxon>
        <taxon>Viridiplantae</taxon>
        <taxon>Streptophyta</taxon>
        <taxon>Embryophyta</taxon>
        <taxon>Tracheophyta</taxon>
        <taxon>Spermatophyta</taxon>
        <taxon>Magnoliopsida</taxon>
        <taxon>eudicotyledons</taxon>
        <taxon>Gunneridae</taxon>
        <taxon>Pentapetalae</taxon>
        <taxon>rosids</taxon>
        <taxon>malvids</taxon>
        <taxon>Sapindales</taxon>
        <taxon>Rutaceae</taxon>
        <taxon>Aurantioideae</taxon>
        <taxon>Citrus</taxon>
    </lineage>
</organism>
<dbReference type="Proteomes" id="UP001428341">
    <property type="component" value="Unassembled WGS sequence"/>
</dbReference>
<proteinExistence type="predicted"/>
<evidence type="ECO:0000313" key="5">
    <source>
        <dbReference type="Proteomes" id="UP001428341"/>
    </source>
</evidence>
<keyword evidence="5" id="KW-1185">Reference proteome</keyword>
<evidence type="ECO:0000256" key="2">
    <source>
        <dbReference type="ARBA" id="ARBA00022692"/>
    </source>
</evidence>